<dbReference type="GO" id="GO:0003677">
    <property type="term" value="F:DNA binding"/>
    <property type="evidence" value="ECO:0007669"/>
    <property type="project" value="UniProtKB-UniRule"/>
</dbReference>
<dbReference type="GO" id="GO:0046872">
    <property type="term" value="F:metal ion binding"/>
    <property type="evidence" value="ECO:0007669"/>
    <property type="project" value="UniProtKB-KW"/>
</dbReference>
<evidence type="ECO:0000256" key="3">
    <source>
        <dbReference type="ARBA" id="ARBA00004123"/>
    </source>
</evidence>
<keyword evidence="9 12" id="KW-0238">DNA-binding</keyword>
<dbReference type="InterPro" id="IPR036078">
    <property type="entry name" value="Spo11/TopoVI_A_sf"/>
</dbReference>
<evidence type="ECO:0000259" key="15">
    <source>
        <dbReference type="Pfam" id="PF21180"/>
    </source>
</evidence>
<evidence type="ECO:0000256" key="6">
    <source>
        <dbReference type="ARBA" id="ARBA00022723"/>
    </source>
</evidence>
<dbReference type="SUPFAM" id="SSF56726">
    <property type="entry name" value="DNA topoisomerase IV, alpha subunit"/>
    <property type="match status" value="1"/>
</dbReference>
<evidence type="ECO:0000256" key="7">
    <source>
        <dbReference type="ARBA" id="ARBA00022842"/>
    </source>
</evidence>
<dbReference type="GO" id="GO:0042138">
    <property type="term" value="P:meiotic DNA double-strand break formation"/>
    <property type="evidence" value="ECO:0007669"/>
    <property type="project" value="InterPro"/>
</dbReference>
<evidence type="ECO:0000256" key="1">
    <source>
        <dbReference type="ARBA" id="ARBA00000185"/>
    </source>
</evidence>
<evidence type="ECO:0000256" key="5">
    <source>
        <dbReference type="ARBA" id="ARBA00012895"/>
    </source>
</evidence>
<name>A0A7R8XAB3_9CRUS</name>
<dbReference type="PROSITE" id="PS52041">
    <property type="entry name" value="TOPO_IIB"/>
    <property type="match status" value="1"/>
</dbReference>
<dbReference type="GO" id="GO:0000228">
    <property type="term" value="C:nuclear chromosome"/>
    <property type="evidence" value="ECO:0007669"/>
    <property type="project" value="TreeGrafter"/>
</dbReference>
<dbReference type="PANTHER" id="PTHR10848">
    <property type="entry name" value="MEIOTIC RECOMBINATION PROTEIN SPO11"/>
    <property type="match status" value="1"/>
</dbReference>
<dbReference type="PANTHER" id="PTHR10848:SF0">
    <property type="entry name" value="MEIOTIC RECOMBINATION PROTEIN SPO11"/>
    <property type="match status" value="1"/>
</dbReference>
<keyword evidence="11" id="KW-0539">Nucleus</keyword>
<evidence type="ECO:0000313" key="16">
    <source>
        <dbReference type="EMBL" id="CAD7243541.1"/>
    </source>
</evidence>
<keyword evidence="6" id="KW-0479">Metal-binding</keyword>
<dbReference type="Gene3D" id="1.10.10.10">
    <property type="entry name" value="Winged helix-like DNA-binding domain superfamily/Winged helix DNA-binding domain"/>
    <property type="match status" value="1"/>
</dbReference>
<keyword evidence="7" id="KW-0460">Magnesium</keyword>
<evidence type="ECO:0000256" key="8">
    <source>
        <dbReference type="ARBA" id="ARBA00023029"/>
    </source>
</evidence>
<dbReference type="PRINTS" id="PR01550">
    <property type="entry name" value="TOP6AFAMILY"/>
</dbReference>
<feature type="chain" id="PRO_5036209100" description="DNA topoisomerase (ATP-hydrolyzing)" evidence="13">
    <location>
        <begin position="23"/>
        <end position="287"/>
    </location>
</feature>
<dbReference type="GO" id="GO:0005524">
    <property type="term" value="F:ATP binding"/>
    <property type="evidence" value="ECO:0007669"/>
    <property type="project" value="InterPro"/>
</dbReference>
<keyword evidence="17" id="KW-1185">Reference proteome</keyword>
<evidence type="ECO:0000259" key="14">
    <source>
        <dbReference type="Pfam" id="PF04406"/>
    </source>
</evidence>
<dbReference type="EMBL" id="CAJPEV010000447">
    <property type="protein sequence ID" value="CAG0885406.1"/>
    <property type="molecule type" value="Genomic_DNA"/>
</dbReference>
<dbReference type="GO" id="GO:0007131">
    <property type="term" value="P:reciprocal meiotic recombination"/>
    <property type="evidence" value="ECO:0007669"/>
    <property type="project" value="TreeGrafter"/>
</dbReference>
<evidence type="ECO:0000256" key="13">
    <source>
        <dbReference type="SAM" id="SignalP"/>
    </source>
</evidence>
<keyword evidence="8 12" id="KW-0799">Topoisomerase</keyword>
<dbReference type="InterPro" id="IPR013049">
    <property type="entry name" value="Spo11/TopoVI_A_N"/>
</dbReference>
<dbReference type="Gene3D" id="3.40.1360.10">
    <property type="match status" value="1"/>
</dbReference>
<dbReference type="PRINTS" id="PR01551">
    <property type="entry name" value="SPO11HOMOLOG"/>
</dbReference>
<dbReference type="Pfam" id="PF04406">
    <property type="entry name" value="TP6A_N"/>
    <property type="match status" value="1"/>
</dbReference>
<dbReference type="EC" id="5.6.2.2" evidence="5"/>
<keyword evidence="10 12" id="KW-0413">Isomerase</keyword>
<organism evidence="16">
    <name type="scientific">Darwinula stevensoni</name>
    <dbReference type="NCBI Taxonomy" id="69355"/>
    <lineage>
        <taxon>Eukaryota</taxon>
        <taxon>Metazoa</taxon>
        <taxon>Ecdysozoa</taxon>
        <taxon>Arthropoda</taxon>
        <taxon>Crustacea</taxon>
        <taxon>Oligostraca</taxon>
        <taxon>Ostracoda</taxon>
        <taxon>Podocopa</taxon>
        <taxon>Podocopida</taxon>
        <taxon>Darwinulocopina</taxon>
        <taxon>Darwinuloidea</taxon>
        <taxon>Darwinulidae</taxon>
        <taxon>Darwinula</taxon>
    </lineage>
</organism>
<feature type="active site" description="O-(5'-phospho-DNA)-tyrosine intermediate" evidence="12">
    <location>
        <position position="37"/>
    </location>
</feature>
<feature type="domain" description="Spo11/DNA topoisomerase VI subunit A N-terminal" evidence="14">
    <location>
        <begin position="8"/>
        <end position="69"/>
    </location>
</feature>
<feature type="signal peptide" evidence="13">
    <location>
        <begin position="1"/>
        <end position="22"/>
    </location>
</feature>
<dbReference type="Proteomes" id="UP000677054">
    <property type="component" value="Unassembled WGS sequence"/>
</dbReference>
<evidence type="ECO:0000313" key="17">
    <source>
        <dbReference type="Proteomes" id="UP000677054"/>
    </source>
</evidence>
<dbReference type="InterPro" id="IPR002815">
    <property type="entry name" value="Spo11/TopoVI_A"/>
</dbReference>
<protein>
    <recommendedName>
        <fullName evidence="5">DNA topoisomerase (ATP-hydrolyzing)</fullName>
        <ecNumber evidence="5">5.6.2.2</ecNumber>
    </recommendedName>
</protein>
<reference evidence="16" key="1">
    <citation type="submission" date="2020-11" db="EMBL/GenBank/DDBJ databases">
        <authorList>
            <person name="Tran Van P."/>
        </authorList>
    </citation>
    <scope>NUCLEOTIDE SEQUENCE</scope>
</reference>
<evidence type="ECO:0000256" key="12">
    <source>
        <dbReference type="PROSITE-ProRule" id="PRU01385"/>
    </source>
</evidence>
<proteinExistence type="inferred from homology"/>
<dbReference type="CDD" id="cd00223">
    <property type="entry name" value="TOPRIM_TopoIIB_SPO"/>
    <property type="match status" value="1"/>
</dbReference>
<evidence type="ECO:0000256" key="11">
    <source>
        <dbReference type="ARBA" id="ARBA00023242"/>
    </source>
</evidence>
<evidence type="ECO:0000256" key="2">
    <source>
        <dbReference type="ARBA" id="ARBA00001946"/>
    </source>
</evidence>
<gene>
    <name evidence="16" type="ORF">DSTB1V02_LOCUS3458</name>
</gene>
<dbReference type="InterPro" id="IPR036388">
    <property type="entry name" value="WH-like_DNA-bd_sf"/>
</dbReference>
<dbReference type="GO" id="GO:0003918">
    <property type="term" value="F:DNA topoisomerase type II (double strand cut, ATP-hydrolyzing) activity"/>
    <property type="evidence" value="ECO:0007669"/>
    <property type="project" value="UniProtKB-UniRule"/>
</dbReference>
<accession>A0A7R8XAB3</accession>
<dbReference type="Pfam" id="PF21180">
    <property type="entry name" value="TOP6A-Spo11_Toprim"/>
    <property type="match status" value="1"/>
</dbReference>
<comment type="catalytic activity">
    <reaction evidence="1 12">
        <text>ATP-dependent breakage, passage and rejoining of double-stranded DNA.</text>
        <dbReference type="EC" id="5.6.2.2"/>
    </reaction>
</comment>
<evidence type="ECO:0000256" key="9">
    <source>
        <dbReference type="ARBA" id="ARBA00023125"/>
    </source>
</evidence>
<dbReference type="EMBL" id="LR899964">
    <property type="protein sequence ID" value="CAD7243541.1"/>
    <property type="molecule type" value="Genomic_DNA"/>
</dbReference>
<dbReference type="InterPro" id="IPR034136">
    <property type="entry name" value="TOPRIM_Topo6A/Spo11"/>
</dbReference>
<comment type="cofactor">
    <cofactor evidence="2">
        <name>Mg(2+)</name>
        <dbReference type="ChEBI" id="CHEBI:18420"/>
    </cofactor>
</comment>
<sequence length="287" mass="32638">MNSRRSFRKFCLLIDLLSRAHQLLLTGTTVTKRDLYYQNPGLYGNQRTVDVLVDDLAVLLRCSRDDLNIIATSKGLATGDFILKGESGNGREMQIPALTNAIDVVLPQPRPSFVLVVEKHASFQNIFTHGLPFSHILITGKGFPDMGTRKFLRRLVADLEIPAFALMDGDPHGIEIMCTYKYGSMSLAHEARESTVPSLEWLGIRSGDVHEYHLPSTTFLPLTTKDREKLEQLLSRPYIRQQADVHCELERMWKMGMKVELESLDEISRDYLTQVYLPSKLQGHFLF</sequence>
<evidence type="ECO:0000256" key="4">
    <source>
        <dbReference type="ARBA" id="ARBA00006559"/>
    </source>
</evidence>
<keyword evidence="13" id="KW-0732">Signal</keyword>
<comment type="subcellular location">
    <subcellularLocation>
        <location evidence="3">Nucleus</location>
    </subcellularLocation>
</comment>
<feature type="domain" description="Topoisomerase 6 subunit A/Spo11 TOPRIM" evidence="15">
    <location>
        <begin position="113"/>
        <end position="281"/>
    </location>
</feature>
<dbReference type="OrthoDB" id="5377392at2759"/>
<evidence type="ECO:0000256" key="10">
    <source>
        <dbReference type="ARBA" id="ARBA00023235"/>
    </source>
</evidence>
<dbReference type="AlphaFoldDB" id="A0A7R8XAB3"/>
<dbReference type="InterPro" id="IPR013048">
    <property type="entry name" value="Meiotic_Spo11"/>
</dbReference>
<dbReference type="GO" id="GO:0000706">
    <property type="term" value="P:meiotic DNA double-strand break processing"/>
    <property type="evidence" value="ECO:0007669"/>
    <property type="project" value="TreeGrafter"/>
</dbReference>
<comment type="similarity">
    <text evidence="4 12">Belongs to the TOP6A family.</text>
</comment>